<evidence type="ECO:0008006" key="3">
    <source>
        <dbReference type="Google" id="ProtNLM"/>
    </source>
</evidence>
<dbReference type="EMBL" id="JAZHRV010000001">
    <property type="protein sequence ID" value="MEH2556325.1"/>
    <property type="molecule type" value="Genomic_DNA"/>
</dbReference>
<reference evidence="1 2" key="1">
    <citation type="submission" date="2024-02" db="EMBL/GenBank/DDBJ databases">
        <title>Adaptive strategies in a cosmopolitan and abundant soil bacterium.</title>
        <authorList>
            <person name="Carini P."/>
        </authorList>
    </citation>
    <scope>NUCLEOTIDE SEQUENCE [LARGE SCALE GENOMIC DNA]</scope>
    <source>
        <strain evidence="1 2">AZCC 1608</strain>
    </source>
</reference>
<organism evidence="1 2">
    <name type="scientific">Bradyrhizobium algeriense</name>
    <dbReference type="NCBI Taxonomy" id="634784"/>
    <lineage>
        <taxon>Bacteria</taxon>
        <taxon>Pseudomonadati</taxon>
        <taxon>Pseudomonadota</taxon>
        <taxon>Alphaproteobacteria</taxon>
        <taxon>Hyphomicrobiales</taxon>
        <taxon>Nitrobacteraceae</taxon>
        <taxon>Bradyrhizobium</taxon>
    </lineage>
</organism>
<name>A0ABU8BCX3_9BRAD</name>
<proteinExistence type="predicted"/>
<dbReference type="Gene3D" id="2.60.120.200">
    <property type="match status" value="1"/>
</dbReference>
<comment type="caution">
    <text evidence="1">The sequence shown here is derived from an EMBL/GenBank/DDBJ whole genome shotgun (WGS) entry which is preliminary data.</text>
</comment>
<accession>A0ABU8BCX3</accession>
<keyword evidence="2" id="KW-1185">Reference proteome</keyword>
<dbReference type="Pfam" id="PF14099">
    <property type="entry name" value="Polysacc_lyase"/>
    <property type="match status" value="1"/>
</dbReference>
<evidence type="ECO:0000313" key="2">
    <source>
        <dbReference type="Proteomes" id="UP001364224"/>
    </source>
</evidence>
<dbReference type="InterPro" id="IPR025975">
    <property type="entry name" value="Polysacc_lyase"/>
</dbReference>
<protein>
    <recommendedName>
        <fullName evidence="3">Polysaccharide lyase family 7 protein</fullName>
    </recommendedName>
</protein>
<sequence>MTIMIPLIFALAGSVANISSGSTSLDTRIVDAGGSWNLLAEGLSDDTHSFAGTHSNMADNTSAASQPVSRTRTVVPSITSFSAKPQTRFLIGGDSYLVETAGKSYSLTNPDPQTLRFEVHQGDNWAAGGDGSYCDRSEIQNQSTGVATSWGAFIPPGTPIGMAYQFMVEANGPNGSFVNTQNRSNGWFVVGQMHNDDIASGVGTSPPFAVQMDGDHLQIVARYVLPGGNPSNSSPALRMITLWTDPTPITPGVYKDIRAQANFSNSGGGYLDVWINGSQVVNYRGPLGYGQGTYWEYGIYRSSAPETTAVHYRNLMLTIGPSAPVSSRRP</sequence>
<evidence type="ECO:0000313" key="1">
    <source>
        <dbReference type="EMBL" id="MEH2556325.1"/>
    </source>
</evidence>
<dbReference type="Proteomes" id="UP001364224">
    <property type="component" value="Unassembled WGS sequence"/>
</dbReference>
<gene>
    <name evidence="1" type="ORF">V1286_003854</name>
</gene>